<dbReference type="InterPro" id="IPR017853">
    <property type="entry name" value="GH"/>
</dbReference>
<dbReference type="InterPro" id="IPR054409">
    <property type="entry name" value="X25_BaPul-like"/>
</dbReference>
<dbReference type="Proteomes" id="UP000008639">
    <property type="component" value="Chromosome"/>
</dbReference>
<evidence type="ECO:0000313" key="2">
    <source>
        <dbReference type="EMBL" id="ADX71609.1"/>
    </source>
</evidence>
<dbReference type="HOGENOM" id="CLU_006462_7_0_11"/>
<dbReference type="InterPro" id="IPR006047">
    <property type="entry name" value="GH13_cat_dom"/>
</dbReference>
<dbReference type="SMART" id="SM00642">
    <property type="entry name" value="Aamy"/>
    <property type="match status" value="1"/>
</dbReference>
<proteinExistence type="predicted"/>
<gene>
    <name evidence="2" type="ordered locus">Asphe3_03940</name>
</gene>
<dbReference type="SUPFAM" id="SSF51445">
    <property type="entry name" value="(Trans)glycosidases"/>
    <property type="match status" value="1"/>
</dbReference>
<dbReference type="CDD" id="cd11339">
    <property type="entry name" value="AmyAc_bac_CMD_like_2"/>
    <property type="match status" value="1"/>
</dbReference>
<dbReference type="GO" id="GO:0005975">
    <property type="term" value="P:carbohydrate metabolic process"/>
    <property type="evidence" value="ECO:0007669"/>
    <property type="project" value="InterPro"/>
</dbReference>
<dbReference type="PANTHER" id="PTHR10357:SF209">
    <property type="entry name" value="PERIPLASMIC ALPHA-AMYLASE"/>
    <property type="match status" value="1"/>
</dbReference>
<dbReference type="CDD" id="cd12962">
    <property type="entry name" value="X25_BaPul_like"/>
    <property type="match status" value="2"/>
</dbReference>
<evidence type="ECO:0000313" key="3">
    <source>
        <dbReference type="Proteomes" id="UP000008639"/>
    </source>
</evidence>
<organism evidence="2 3">
    <name type="scientific">Pseudarthrobacter phenanthrenivorans (strain DSM 18606 / JCM 16027 / LMG 23796 / Sphe3)</name>
    <name type="common">Arthrobacter phenanthrenivorans</name>
    <dbReference type="NCBI Taxonomy" id="930171"/>
    <lineage>
        <taxon>Bacteria</taxon>
        <taxon>Bacillati</taxon>
        <taxon>Actinomycetota</taxon>
        <taxon>Actinomycetes</taxon>
        <taxon>Micrococcales</taxon>
        <taxon>Micrococcaceae</taxon>
        <taxon>Pseudarthrobacter</taxon>
    </lineage>
</organism>
<name>F0M8R6_PSEPM</name>
<dbReference type="Gene3D" id="3.20.20.80">
    <property type="entry name" value="Glycosidases"/>
    <property type="match status" value="2"/>
</dbReference>
<dbReference type="InterPro" id="IPR013780">
    <property type="entry name" value="Glyco_hydro_b"/>
</dbReference>
<dbReference type="eggNOG" id="COG0366">
    <property type="taxonomic scope" value="Bacteria"/>
</dbReference>
<dbReference type="STRING" id="930171.Asphe3_03940"/>
<dbReference type="InterPro" id="IPR006048">
    <property type="entry name" value="A-amylase/branching_C"/>
</dbReference>
<dbReference type="Pfam" id="PF22058">
    <property type="entry name" value="X25_BaPul_like"/>
    <property type="match status" value="2"/>
</dbReference>
<accession>F0M8R6</accession>
<dbReference type="Pfam" id="PF00128">
    <property type="entry name" value="Alpha-amylase"/>
    <property type="match status" value="1"/>
</dbReference>
<reference evidence="2 3" key="1">
    <citation type="journal article" date="2011" name="Stand. Genomic Sci.">
        <title>Complete genome sequence of Arthrobacter phenanthrenivorans type strain (Sphe3).</title>
        <authorList>
            <person name="Kallimanis A."/>
            <person name="Labutti K.M."/>
            <person name="Lapidus A."/>
            <person name="Clum A."/>
            <person name="Lykidis A."/>
            <person name="Mavromatis K."/>
            <person name="Pagani I."/>
            <person name="Liolios K."/>
            <person name="Ivanova N."/>
            <person name="Goodwin L."/>
            <person name="Pitluck S."/>
            <person name="Chen A."/>
            <person name="Palaniappan K."/>
            <person name="Markowitz V."/>
            <person name="Bristow J."/>
            <person name="Velentzas A.D."/>
            <person name="Perisynakis A."/>
            <person name="Ouzounis C.C."/>
            <person name="Kyrpides N.C."/>
            <person name="Koukkou A.I."/>
            <person name="Drainas C."/>
        </authorList>
    </citation>
    <scope>NUCLEOTIDE SEQUENCE [LARGE SCALE GENOMIC DNA]</scope>
    <source>
        <strain evidence="3">DSM 18606 / JCM 16027 / LMG 23796 / Sphe3</strain>
    </source>
</reference>
<dbReference type="Gene3D" id="2.60.40.1180">
    <property type="entry name" value="Golgi alpha-mannosidase II"/>
    <property type="match status" value="1"/>
</dbReference>
<dbReference type="KEGG" id="apn:Asphe3_03940"/>
<dbReference type="InterPro" id="IPR013783">
    <property type="entry name" value="Ig-like_fold"/>
</dbReference>
<dbReference type="Gene3D" id="2.60.40.10">
    <property type="entry name" value="Immunoglobulins"/>
    <property type="match status" value="2"/>
</dbReference>
<protein>
    <submittedName>
        <fullName evidence="2">Glycosidase</fullName>
    </submittedName>
</protein>
<dbReference type="GO" id="GO:0043169">
    <property type="term" value="F:cation binding"/>
    <property type="evidence" value="ECO:0007669"/>
    <property type="project" value="InterPro"/>
</dbReference>
<dbReference type="AlphaFoldDB" id="F0M8R6"/>
<dbReference type="EMBL" id="CP002379">
    <property type="protein sequence ID" value="ADX71609.1"/>
    <property type="molecule type" value="Genomic_DNA"/>
</dbReference>
<dbReference type="Pfam" id="PF02806">
    <property type="entry name" value="Alpha-amylase_C"/>
    <property type="match status" value="1"/>
</dbReference>
<keyword evidence="2" id="KW-0378">Hydrolase</keyword>
<dbReference type="SUPFAM" id="SSF51011">
    <property type="entry name" value="Glycosyl hydrolase domain"/>
    <property type="match status" value="1"/>
</dbReference>
<dbReference type="GO" id="GO:0016798">
    <property type="term" value="F:hydrolase activity, acting on glycosyl bonds"/>
    <property type="evidence" value="ECO:0007669"/>
    <property type="project" value="UniProtKB-KW"/>
</dbReference>
<feature type="domain" description="Glycosyl hydrolase family 13 catalytic" evidence="1">
    <location>
        <begin position="89"/>
        <end position="552"/>
    </location>
</feature>
<sequence>MIFRTRMSAPARARRSAISLASPYPPPGPTASTAFRTTAFRSAAGLLAATVAVSAAVLPAQAAPGPKDPGTAPALHSLRAPVTDENFYFVMADRFSNGSAVNDDGGLGGDPMVSGYDPTKKGFYNGGDLKGLLDKIDYIQGLGTTSIWLTPSFKNKAVQPEDKSAGYHGYWITDFTQIDPHLGTNDELKALIDEAHSRGMKVYFDIITNHTADVIGYEDSEGEGARKGYVSKDEVPYKTAGGDEFDDRDYAGQETFPELDTETSFPYQPRLEAGEENLKVPNWLNDPTLYHNRGDTTFAGEDAYYGDFFGLDDLFTEHPKVVDGMKDIYQAWIRDFGVDGFRIDTMKHVNNEFWQEFGPDVLRYAKEQGKDEFFMFGEVFDTTKSFTSQFTTRNQMQAVLDFPFQEAARSFASKSADTRNLETFFAGDDWYTDADSNVYQLPTFLGNHDMGRIGSFIAADNPGSSDEEQVARDQLAHELMYFSRGNPVIYYGDEQGFTGPGGDQDARQTLFASQVPEYLDDDLLGTDATHATDNFNTGHPLYSKISELAALTKEHPALRDGAHQHRYASGGPGVYAFSRTDAGDQREYVVALNNSEQAQTAEVPTYIAKRNYTRIYGDAAAEAKTSEDGKLTVTVPPLSAVVYESSGRIPHSKVAPAVVLQDPAAAPGDNGRLKVTADVGGSSFYEVTFEARTAGGEWLPIGTDDTAPYQVFHDVAALDAGTPLEYRATVLDNGGHTATSQSRSASVPAPAITLQKPEEGSSAEGTVELSATVDPEKASNVVAFERSVDGGEWTGVATDDSSPVYSASDDITSLADGTKVAYRAVMTGPGFNVSSETRTITVGEAPQPDSVTVAGSLNQAMGCASQWDPACSQAMMTLDPVDRIWRLTVDLPAGQYEFKAALNGGWDENYGAGGQFNGPNITLDHPGGPVTFRYDNSTHLLSAVYASQQPGAVAAAGSMNSELGCATDWEPSCDQAQLVLDPADLVWKLAADLPAGTYEFKAALDRSWNINYGAGGESPGANVVYEHDGGPVTFRYDHFTHVISAG</sequence>
<keyword evidence="2" id="KW-0326">Glycosidase</keyword>
<dbReference type="PANTHER" id="PTHR10357">
    <property type="entry name" value="ALPHA-AMYLASE FAMILY MEMBER"/>
    <property type="match status" value="1"/>
</dbReference>
<evidence type="ECO:0000259" key="1">
    <source>
        <dbReference type="SMART" id="SM00642"/>
    </source>
</evidence>